<dbReference type="InterPro" id="IPR036397">
    <property type="entry name" value="RNaseH_sf"/>
</dbReference>
<dbReference type="Gene3D" id="3.30.420.10">
    <property type="entry name" value="Ribonuclease H-like superfamily/Ribonuclease H"/>
    <property type="match status" value="1"/>
</dbReference>
<dbReference type="GO" id="GO:0015074">
    <property type="term" value="P:DNA integration"/>
    <property type="evidence" value="ECO:0007669"/>
    <property type="project" value="InterPro"/>
</dbReference>
<evidence type="ECO:0000313" key="2">
    <source>
        <dbReference type="EMBL" id="JAI38968.1"/>
    </source>
</evidence>
<dbReference type="EMBL" id="GDHF01013346">
    <property type="protein sequence ID" value="JAI38968.1"/>
    <property type="molecule type" value="Transcribed_RNA"/>
</dbReference>
<gene>
    <name evidence="2" type="primary">TCB1_54</name>
    <name evidence="2" type="ORF">c2_g1_i2</name>
</gene>
<proteinExistence type="predicted"/>
<dbReference type="InterPro" id="IPR002492">
    <property type="entry name" value="Transposase_Tc1-like"/>
</dbReference>
<evidence type="ECO:0000259" key="1">
    <source>
        <dbReference type="Pfam" id="PF01498"/>
    </source>
</evidence>
<dbReference type="AlphaFoldDB" id="A0A0K8VJD2"/>
<name>A0A0K8VJD2_BACLA</name>
<dbReference type="GO" id="GO:0006313">
    <property type="term" value="P:DNA transposition"/>
    <property type="evidence" value="ECO:0007669"/>
    <property type="project" value="InterPro"/>
</dbReference>
<protein>
    <submittedName>
        <fullName evidence="2">Transposable element Tcb1 transposase</fullName>
    </submittedName>
</protein>
<dbReference type="Pfam" id="PF01498">
    <property type="entry name" value="HTH_Tnp_Tc3_2"/>
    <property type="match status" value="1"/>
</dbReference>
<accession>A0A0K8VJD2</accession>
<sequence length="103" mass="11713">MCISDRFQHVGAINATFNETTGVKITTRSTQNVLNNLGLRARRPAKKPLLIARMKKQRLEFAKSHKTWTISDWGNVIFSDESKFNLFGPTEMPQCVVGKRSVF</sequence>
<reference evidence="2" key="1">
    <citation type="submission" date="2015-06" db="EMBL/GenBank/DDBJ databases">
        <authorList>
            <person name="Hoefler B.C."/>
            <person name="Straight P.D."/>
        </authorList>
    </citation>
    <scope>NUCLEOTIDE SEQUENCE</scope>
</reference>
<organism evidence="2">
    <name type="scientific">Bactrocera latifrons</name>
    <name type="common">Malaysian fruit fly</name>
    <name type="synonym">Chaetodacus latifrons</name>
    <dbReference type="NCBI Taxonomy" id="174628"/>
    <lineage>
        <taxon>Eukaryota</taxon>
        <taxon>Metazoa</taxon>
        <taxon>Ecdysozoa</taxon>
        <taxon>Arthropoda</taxon>
        <taxon>Hexapoda</taxon>
        <taxon>Insecta</taxon>
        <taxon>Pterygota</taxon>
        <taxon>Neoptera</taxon>
        <taxon>Endopterygota</taxon>
        <taxon>Diptera</taxon>
        <taxon>Brachycera</taxon>
        <taxon>Muscomorpha</taxon>
        <taxon>Tephritoidea</taxon>
        <taxon>Tephritidae</taxon>
        <taxon>Bactrocera</taxon>
        <taxon>Bactrocera</taxon>
    </lineage>
</organism>
<dbReference type="GO" id="GO:0003677">
    <property type="term" value="F:DNA binding"/>
    <property type="evidence" value="ECO:0007669"/>
    <property type="project" value="InterPro"/>
</dbReference>
<feature type="domain" description="Transposase Tc1-like" evidence="1">
    <location>
        <begin position="5"/>
        <end position="66"/>
    </location>
</feature>